<evidence type="ECO:0000256" key="2">
    <source>
        <dbReference type="PIRSR" id="PIRSR600101-2"/>
    </source>
</evidence>
<evidence type="ECO:0000256" key="1">
    <source>
        <dbReference type="PIRSR" id="PIRSR600101-1"/>
    </source>
</evidence>
<keyword evidence="4" id="KW-1185">Reference proteome</keyword>
<dbReference type="Gene3D" id="1.10.246.130">
    <property type="match status" value="1"/>
</dbReference>
<feature type="binding site" evidence="2">
    <location>
        <begin position="329"/>
        <end position="331"/>
    </location>
    <ligand>
        <name>L-glutamate</name>
        <dbReference type="ChEBI" id="CHEBI:29985"/>
    </ligand>
</feature>
<dbReference type="PRINTS" id="PR01210">
    <property type="entry name" value="GGTRANSPTASE"/>
</dbReference>
<dbReference type="InterPro" id="IPR000101">
    <property type="entry name" value="GGT_peptidase"/>
</dbReference>
<dbReference type="AlphaFoldDB" id="A0ABC8UVN6"/>
<dbReference type="PANTHER" id="PTHR11686">
    <property type="entry name" value="GAMMA GLUTAMYL TRANSPEPTIDASE"/>
    <property type="match status" value="1"/>
</dbReference>
<comment type="caution">
    <text evidence="3">The sequence shown here is derived from an EMBL/GenBank/DDBJ whole genome shotgun (WGS) entry which is preliminary data.</text>
</comment>
<organism evidence="3 4">
    <name type="scientific">Ilex paraguariensis</name>
    <name type="common">yerba mate</name>
    <dbReference type="NCBI Taxonomy" id="185542"/>
    <lineage>
        <taxon>Eukaryota</taxon>
        <taxon>Viridiplantae</taxon>
        <taxon>Streptophyta</taxon>
        <taxon>Embryophyta</taxon>
        <taxon>Tracheophyta</taxon>
        <taxon>Spermatophyta</taxon>
        <taxon>Magnoliopsida</taxon>
        <taxon>eudicotyledons</taxon>
        <taxon>Gunneridae</taxon>
        <taxon>Pentapetalae</taxon>
        <taxon>asterids</taxon>
        <taxon>campanulids</taxon>
        <taxon>Aquifoliales</taxon>
        <taxon>Aquifoliaceae</taxon>
        <taxon>Ilex</taxon>
    </lineage>
</organism>
<dbReference type="Pfam" id="PF01019">
    <property type="entry name" value="G_glu_transpept"/>
    <property type="match status" value="1"/>
</dbReference>
<proteinExistence type="predicted"/>
<evidence type="ECO:0008006" key="5">
    <source>
        <dbReference type="Google" id="ProtNLM"/>
    </source>
</evidence>
<protein>
    <recommendedName>
        <fullName evidence="5">Gamma-glutamyl transferase</fullName>
    </recommendedName>
</protein>
<feature type="binding site" evidence="2">
    <location>
        <position position="400"/>
    </location>
    <ligand>
        <name>L-glutamate</name>
        <dbReference type="ChEBI" id="CHEBI:29985"/>
    </ligand>
</feature>
<feature type="binding site" evidence="2">
    <location>
        <begin position="378"/>
        <end position="379"/>
    </location>
    <ligand>
        <name>L-glutamate</name>
        <dbReference type="ChEBI" id="CHEBI:29985"/>
    </ligand>
</feature>
<name>A0ABC8UVN6_9AQUA</name>
<evidence type="ECO:0000313" key="4">
    <source>
        <dbReference type="Proteomes" id="UP001642360"/>
    </source>
</evidence>
<dbReference type="PANTHER" id="PTHR11686:SF34">
    <property type="entry name" value="GLUTATHIONE HYDROLASE 1-RELATED"/>
    <property type="match status" value="1"/>
</dbReference>
<dbReference type="Gene3D" id="3.60.20.40">
    <property type="match status" value="1"/>
</dbReference>
<feature type="binding site" evidence="2">
    <location>
        <position position="353"/>
    </location>
    <ligand>
        <name>L-glutamate</name>
        <dbReference type="ChEBI" id="CHEBI:29985"/>
    </ligand>
</feature>
<dbReference type="SUPFAM" id="SSF56235">
    <property type="entry name" value="N-terminal nucleophile aminohydrolases (Ntn hydrolases)"/>
    <property type="match status" value="1"/>
</dbReference>
<feature type="active site" description="Nucleophile" evidence="1">
    <location>
        <position position="311"/>
    </location>
</feature>
<sequence>MNGLESWVASILSKHDMPDDVFTTIGTLDNLYISSFGSWKDTRYAKNPALKASGPLSIAVPGELAGLHKAWKSYGKLPWKRLVIPAENLARNGFKISPFLYTQMVKTAPQIKADKGLREIFAPGGILLKPGDICRNINLANTLGKISKYGLNILYNGSIGSNIVADVHKAGGILTMEDLQKYQVKLREPISAGIIGLKVLGIPPPSSGGAAMVLILNLLAQYGLPLNVSGPLGIHRHIEALKHAFAMRMNLGDPDFVNVKEVLSDMLSTNFASGLKQTTSDNVTSRASHYGGRWNQIPTQVTSPLLTDQGTTHISIVDRKRNAVSLTTSINFFFGSRFLSPSTGILLNNQMNDFSVPAGNTPAAAAANFILPSKRPLSSMSPTIVLKGERLKAVFGASGGALIIAGTTEVFLNHFANKLDPLSSVLAPRYYHQLIPGVLYYENWTTVTHDHIEVPAKTRIALRKKGHVLRSLARGSVCQFVVQKLGPLKLGELVAVSDPRKGGFPAGF</sequence>
<dbReference type="FunFam" id="1.10.246.130:FF:000001">
    <property type="entry name" value="Gamma-glutamyltransferase 5 isoform 1"/>
    <property type="match status" value="1"/>
</dbReference>
<evidence type="ECO:0000313" key="3">
    <source>
        <dbReference type="EMBL" id="CAK9185147.1"/>
    </source>
</evidence>
<dbReference type="InterPro" id="IPR043138">
    <property type="entry name" value="GGT_lsub"/>
</dbReference>
<reference evidence="3 4" key="1">
    <citation type="submission" date="2024-02" db="EMBL/GenBank/DDBJ databases">
        <authorList>
            <person name="Vignale AGUSTIN F."/>
            <person name="Sosa J E."/>
            <person name="Modenutti C."/>
        </authorList>
    </citation>
    <scope>NUCLEOTIDE SEQUENCE [LARGE SCALE GENOMIC DNA]</scope>
</reference>
<accession>A0ABC8UVN6</accession>
<dbReference type="InterPro" id="IPR043137">
    <property type="entry name" value="GGT_ssub_C"/>
</dbReference>
<dbReference type="Proteomes" id="UP001642360">
    <property type="component" value="Unassembled WGS sequence"/>
</dbReference>
<dbReference type="InterPro" id="IPR029055">
    <property type="entry name" value="Ntn_hydrolases_N"/>
</dbReference>
<gene>
    <name evidence="3" type="ORF">ILEXP_LOCUS55518</name>
</gene>
<dbReference type="EMBL" id="CAUOFW020009191">
    <property type="protein sequence ID" value="CAK9185147.1"/>
    <property type="molecule type" value="Genomic_DNA"/>
</dbReference>